<dbReference type="EMBL" id="JACHJV010000001">
    <property type="protein sequence ID" value="MBB4922817.1"/>
    <property type="molecule type" value="Genomic_DNA"/>
</dbReference>
<dbReference type="SUPFAM" id="SSF46785">
    <property type="entry name" value="Winged helix' DNA-binding domain"/>
    <property type="match status" value="1"/>
</dbReference>
<gene>
    <name evidence="5" type="ORF">FHR34_001810</name>
</gene>
<dbReference type="PANTHER" id="PTHR33204">
    <property type="entry name" value="TRANSCRIPTIONAL REGULATOR, MARR FAMILY"/>
    <property type="match status" value="1"/>
</dbReference>
<dbReference type="InterPro" id="IPR002577">
    <property type="entry name" value="HTH_HxlR"/>
</dbReference>
<evidence type="ECO:0000256" key="3">
    <source>
        <dbReference type="ARBA" id="ARBA00023163"/>
    </source>
</evidence>
<dbReference type="RefSeq" id="WP_184934931.1">
    <property type="nucleotide sequence ID" value="NZ_JACHJV010000001.1"/>
</dbReference>
<feature type="domain" description="HTH hxlR-type" evidence="4">
    <location>
        <begin position="41"/>
        <end position="139"/>
    </location>
</feature>
<evidence type="ECO:0000313" key="5">
    <source>
        <dbReference type="EMBL" id="MBB4922817.1"/>
    </source>
</evidence>
<dbReference type="GO" id="GO:0003677">
    <property type="term" value="F:DNA binding"/>
    <property type="evidence" value="ECO:0007669"/>
    <property type="project" value="UniProtKB-KW"/>
</dbReference>
<evidence type="ECO:0000259" key="4">
    <source>
        <dbReference type="PROSITE" id="PS51118"/>
    </source>
</evidence>
<dbReference type="InterPro" id="IPR036388">
    <property type="entry name" value="WH-like_DNA-bd_sf"/>
</dbReference>
<reference evidence="5 6" key="1">
    <citation type="submission" date="2020-08" db="EMBL/GenBank/DDBJ databases">
        <title>Sequencing the genomes of 1000 actinobacteria strains.</title>
        <authorList>
            <person name="Klenk H.-P."/>
        </authorList>
    </citation>
    <scope>NUCLEOTIDE SEQUENCE [LARGE SCALE GENOMIC DNA]</scope>
    <source>
        <strain evidence="5 6">DSM 41654</strain>
    </source>
</reference>
<dbReference type="PANTHER" id="PTHR33204:SF39">
    <property type="entry name" value="TRANSCRIPTIONAL REGULATORY PROTEIN"/>
    <property type="match status" value="1"/>
</dbReference>
<dbReference type="AlphaFoldDB" id="A0A7W7QZR6"/>
<evidence type="ECO:0000313" key="6">
    <source>
        <dbReference type="Proteomes" id="UP000540506"/>
    </source>
</evidence>
<evidence type="ECO:0000256" key="1">
    <source>
        <dbReference type="ARBA" id="ARBA00023015"/>
    </source>
</evidence>
<dbReference type="PROSITE" id="PS51118">
    <property type="entry name" value="HTH_HXLR"/>
    <property type="match status" value="1"/>
</dbReference>
<keyword evidence="6" id="KW-1185">Reference proteome</keyword>
<keyword evidence="3" id="KW-0804">Transcription</keyword>
<accession>A0A7W7QZR6</accession>
<name>A0A7W7QZR6_KITKI</name>
<keyword evidence="1" id="KW-0805">Transcription regulation</keyword>
<comment type="caution">
    <text evidence="5">The sequence shown here is derived from an EMBL/GenBank/DDBJ whole genome shotgun (WGS) entry which is preliminary data.</text>
</comment>
<sequence>MSRGNISVPDQVSAPVLDRICATGPLPEGPLAEEPLNRGVCAVTEVLDRVGSKWSILIIVSAAAGPIRFTELERRIEGISRRMLTLTLRNLERDGLISRTVYPTAPPKVEYALTPVGLELNAYLASLTDWAERSRGAIHAARLAYDQARAAG</sequence>
<dbReference type="Pfam" id="PF01638">
    <property type="entry name" value="HxlR"/>
    <property type="match status" value="1"/>
</dbReference>
<organism evidence="5 6">
    <name type="scientific">Kitasatospora kifunensis</name>
    <name type="common">Streptomyces kifunensis</name>
    <dbReference type="NCBI Taxonomy" id="58351"/>
    <lineage>
        <taxon>Bacteria</taxon>
        <taxon>Bacillati</taxon>
        <taxon>Actinomycetota</taxon>
        <taxon>Actinomycetes</taxon>
        <taxon>Kitasatosporales</taxon>
        <taxon>Streptomycetaceae</taxon>
        <taxon>Kitasatospora</taxon>
    </lineage>
</organism>
<proteinExistence type="predicted"/>
<protein>
    <submittedName>
        <fullName evidence="5">DNA-binding HxlR family transcriptional regulator</fullName>
    </submittedName>
</protein>
<dbReference type="Proteomes" id="UP000540506">
    <property type="component" value="Unassembled WGS sequence"/>
</dbReference>
<dbReference type="InterPro" id="IPR036390">
    <property type="entry name" value="WH_DNA-bd_sf"/>
</dbReference>
<evidence type="ECO:0000256" key="2">
    <source>
        <dbReference type="ARBA" id="ARBA00023125"/>
    </source>
</evidence>
<dbReference type="Gene3D" id="1.10.10.10">
    <property type="entry name" value="Winged helix-like DNA-binding domain superfamily/Winged helix DNA-binding domain"/>
    <property type="match status" value="1"/>
</dbReference>
<keyword evidence="2 5" id="KW-0238">DNA-binding</keyword>